<organism evidence="7 8">
    <name type="scientific">Dyadobacter flavalbus</name>
    <dbReference type="NCBI Taxonomy" id="2579942"/>
    <lineage>
        <taxon>Bacteria</taxon>
        <taxon>Pseudomonadati</taxon>
        <taxon>Bacteroidota</taxon>
        <taxon>Cytophagia</taxon>
        <taxon>Cytophagales</taxon>
        <taxon>Spirosomataceae</taxon>
        <taxon>Dyadobacter</taxon>
    </lineage>
</organism>
<evidence type="ECO:0000313" key="7">
    <source>
        <dbReference type="EMBL" id="KAA6439343.1"/>
    </source>
</evidence>
<evidence type="ECO:0000256" key="1">
    <source>
        <dbReference type="ARBA" id="ARBA00004613"/>
    </source>
</evidence>
<proteinExistence type="predicted"/>
<accession>A0A5M8QY50</accession>
<feature type="domain" description="Carbohydrate-binding module family 96" evidence="6">
    <location>
        <begin position="911"/>
        <end position="1072"/>
    </location>
</feature>
<dbReference type="RefSeq" id="WP_139012593.1">
    <property type="nucleotide sequence ID" value="NZ_VBSN01000038.1"/>
</dbReference>
<name>A0A5M8QY50_9BACT</name>
<dbReference type="OrthoDB" id="901502at2"/>
<dbReference type="InterPro" id="IPR026444">
    <property type="entry name" value="Secre_tail"/>
</dbReference>
<dbReference type="Proteomes" id="UP000323994">
    <property type="component" value="Unassembled WGS sequence"/>
</dbReference>
<feature type="chain" id="PRO_5024291692" evidence="4">
    <location>
        <begin position="21"/>
        <end position="1177"/>
    </location>
</feature>
<dbReference type="InterPro" id="IPR055372">
    <property type="entry name" value="CBM96"/>
</dbReference>
<keyword evidence="8" id="KW-1185">Reference proteome</keyword>
<reference evidence="7 8" key="1">
    <citation type="submission" date="2019-05" db="EMBL/GenBank/DDBJ databases">
        <authorList>
            <person name="Qu J.-H."/>
        </authorList>
    </citation>
    <scope>NUCLEOTIDE SEQUENCE [LARGE SCALE GENOMIC DNA]</scope>
    <source>
        <strain evidence="7 8">NS28</strain>
    </source>
</reference>
<protein>
    <submittedName>
        <fullName evidence="7">DNRLRE domain-containing protein</fullName>
    </submittedName>
</protein>
<evidence type="ECO:0000256" key="2">
    <source>
        <dbReference type="ARBA" id="ARBA00022525"/>
    </source>
</evidence>
<dbReference type="AlphaFoldDB" id="A0A5M8QY50"/>
<gene>
    <name evidence="7" type="ORF">FEM33_13845</name>
</gene>
<evidence type="ECO:0000259" key="5">
    <source>
        <dbReference type="Pfam" id="PF18962"/>
    </source>
</evidence>
<keyword evidence="2" id="KW-0964">Secreted</keyword>
<dbReference type="EMBL" id="VBSN01000038">
    <property type="protein sequence ID" value="KAA6439343.1"/>
    <property type="molecule type" value="Genomic_DNA"/>
</dbReference>
<evidence type="ECO:0000256" key="4">
    <source>
        <dbReference type="SAM" id="SignalP"/>
    </source>
</evidence>
<sequence length="1177" mass="129540">MKLRLLFLTIAMVLSHLLTAQQIELVKDINTTQTGLGLFTREQAVANNMLFMLAGNNTEGIQLWRSDGTASGTIRLTDVNSTHRGDPSYLTGGGNYVCFVMEYEGQDWLYRSDGTREGTYRLRKFGQFASGYFDVIENVNGTIYFSYSDEIKSRQLWKTNGTIAGTVLVKDFGISGSGESVPDQLFSFNGKLYFVIRNEEDYDLPAVLWQSDGTGAGTVPGPVVPRGFIRPVFMGNNIYFGEGNSLYRINGKTITVVKDGFEWLREPLAVRQTLYFSARHTATGEELWKSDGTTAGTVLVKDINPGSTSSSDPTAFVNVAGTLYFKAHDATGWKLWKSNGTAAGTVPVSPVEVSRYTFVGQNDLVAIGSKIVFPAGPDSDELWVSDGTQAGTQLLISVKVEILGKVNNQVFFLGITPHGNQLYKTDGTVAGTVAVTNRTSSEGSTPQRMTDVNGTAFFIASPVLSVNTKYELWKSNGTASGTVKLVNSTSVNTNRPPRSFTNVNGILYYVENDDELWKSDGTVAGTTRLKINMGSDFSRNIDYLTAVNGTLFFLMNNDVWKSDGTTAGTVRIQHPDLKTGRISSLFHAGGTIYFKEIRYAEDTLQSVVLWKTNGEPAGTALLKSFSPSFRNAVPYAFKGELYFGEWDDVNSIELWKSDGTKNGTGIIKQVTSSGGNTLIQPEAMAGWGNYLYYLANTSTGFLLVKTDGTAAGTTVIKNLFPGGNMKRFRLYTAMGLVYFSVYNQNAMQELLWRSDGTAAGTFQLAAFDVYDAGDPYRDENRPIQIKDEVNGKLIFITYGKQSGDQAWVTDGTVTGTRMLTTSQTPKNFIIRSTVKFGNLFYFDMLDPETGTELWQTDGTAEGTHLTVEMNPEGNAVIHEMLVIGQTLLLSADNGKTGIELYKYLPPANQDAVITPIADAYTRNVPYEKTNFGTQSELSVKAGSLPGYQRKTYLKFPLDGISKINSAKLRVYGFNFENNKNITLAATGVNNDGWTETGINWLNAPAASGKILDSVKVGNQAKYYELDVTDFVKAQLAGDKTASFLLTNPKDDNVRLYFMSRENKSNPPQLVVEKQSSSAARIAASIEPEKRTADDSYIYPNPVKDHFFIQISDKHQGHAQLLLTKLNGQTHLLRQENHKAGEKTMKVNMADFRLPAGKYLLQVKSENEEEVLQMIVSE</sequence>
<evidence type="ECO:0000259" key="6">
    <source>
        <dbReference type="Pfam" id="PF24517"/>
    </source>
</evidence>
<dbReference type="Pfam" id="PF18962">
    <property type="entry name" value="Por_Secre_tail"/>
    <property type="match status" value="1"/>
</dbReference>
<dbReference type="NCBIfam" id="TIGR04534">
    <property type="entry name" value="ELWxxDGT_rpt"/>
    <property type="match status" value="1"/>
</dbReference>
<dbReference type="NCBIfam" id="TIGR04183">
    <property type="entry name" value="Por_Secre_tail"/>
    <property type="match status" value="1"/>
</dbReference>
<keyword evidence="3 4" id="KW-0732">Signal</keyword>
<dbReference type="GO" id="GO:0005576">
    <property type="term" value="C:extracellular region"/>
    <property type="evidence" value="ECO:0007669"/>
    <property type="project" value="UniProtKB-SubCell"/>
</dbReference>
<feature type="signal peptide" evidence="4">
    <location>
        <begin position="1"/>
        <end position="20"/>
    </location>
</feature>
<comment type="caution">
    <text evidence="7">The sequence shown here is derived from an EMBL/GenBank/DDBJ whole genome shotgun (WGS) entry which is preliminary data.</text>
</comment>
<dbReference type="NCBIfam" id="NF033679">
    <property type="entry name" value="DNRLRE_dom"/>
    <property type="match status" value="1"/>
</dbReference>
<dbReference type="Pfam" id="PF24517">
    <property type="entry name" value="CBM96"/>
    <property type="match status" value="1"/>
</dbReference>
<evidence type="ECO:0000256" key="3">
    <source>
        <dbReference type="ARBA" id="ARBA00022729"/>
    </source>
</evidence>
<evidence type="ECO:0000313" key="8">
    <source>
        <dbReference type="Proteomes" id="UP000323994"/>
    </source>
</evidence>
<dbReference type="InterPro" id="IPR030916">
    <property type="entry name" value="ELWxxDGT_rpt"/>
</dbReference>
<comment type="subcellular location">
    <subcellularLocation>
        <location evidence="1">Secreted</location>
    </subcellularLocation>
</comment>
<feature type="domain" description="Secretion system C-terminal sorting" evidence="5">
    <location>
        <begin position="1097"/>
        <end position="1174"/>
    </location>
</feature>